<reference evidence="1 2" key="1">
    <citation type="submission" date="2019-07" db="EMBL/GenBank/DDBJ databases">
        <title>De Novo Assembly of kiwifruit Actinidia rufa.</title>
        <authorList>
            <person name="Sugita-Konishi S."/>
            <person name="Sato K."/>
            <person name="Mori E."/>
            <person name="Abe Y."/>
            <person name="Kisaki G."/>
            <person name="Hamano K."/>
            <person name="Suezawa K."/>
            <person name="Otani M."/>
            <person name="Fukuda T."/>
            <person name="Manabe T."/>
            <person name="Gomi K."/>
            <person name="Tabuchi M."/>
            <person name="Akimitsu K."/>
            <person name="Kataoka I."/>
        </authorList>
    </citation>
    <scope>NUCLEOTIDE SEQUENCE [LARGE SCALE GENOMIC DNA]</scope>
    <source>
        <strain evidence="2">cv. Fuchu</strain>
    </source>
</reference>
<organism evidence="1 2">
    <name type="scientific">Actinidia rufa</name>
    <dbReference type="NCBI Taxonomy" id="165716"/>
    <lineage>
        <taxon>Eukaryota</taxon>
        <taxon>Viridiplantae</taxon>
        <taxon>Streptophyta</taxon>
        <taxon>Embryophyta</taxon>
        <taxon>Tracheophyta</taxon>
        <taxon>Spermatophyta</taxon>
        <taxon>Magnoliopsida</taxon>
        <taxon>eudicotyledons</taxon>
        <taxon>Gunneridae</taxon>
        <taxon>Pentapetalae</taxon>
        <taxon>asterids</taxon>
        <taxon>Ericales</taxon>
        <taxon>Actinidiaceae</taxon>
        <taxon>Actinidia</taxon>
    </lineage>
</organism>
<accession>A0A7J0FAE2</accession>
<evidence type="ECO:0000313" key="2">
    <source>
        <dbReference type="Proteomes" id="UP000585474"/>
    </source>
</evidence>
<sequence>MEESVSWKVCGKRTGVAVVDQTWWACGKGMILGGAAEALAALSGELIPGEYELQDNSYMHICLQHTGGSCIVIYRVGGEASLSRDLRGHMVRLIRVEGGGGVERGGNREVYQKVGDSGSDYASLAGGGGPWWRGVRSMDTEAGSTDALNAVWWWWYGVVDGGGKWFRVEGGGE</sequence>
<dbReference type="EMBL" id="BJWL01000010">
    <property type="protein sequence ID" value="GFY95660.1"/>
    <property type="molecule type" value="Genomic_DNA"/>
</dbReference>
<name>A0A7J0FAE2_9ERIC</name>
<comment type="caution">
    <text evidence="1">The sequence shown here is derived from an EMBL/GenBank/DDBJ whole genome shotgun (WGS) entry which is preliminary data.</text>
</comment>
<dbReference type="AlphaFoldDB" id="A0A7J0FAE2"/>
<evidence type="ECO:0000313" key="1">
    <source>
        <dbReference type="EMBL" id="GFY95660.1"/>
    </source>
</evidence>
<gene>
    <name evidence="1" type="ORF">Acr_10g0010450</name>
</gene>
<protein>
    <submittedName>
        <fullName evidence="1">Uncharacterized protein</fullName>
    </submittedName>
</protein>
<proteinExistence type="predicted"/>
<keyword evidence="2" id="KW-1185">Reference proteome</keyword>
<dbReference type="Proteomes" id="UP000585474">
    <property type="component" value="Unassembled WGS sequence"/>
</dbReference>